<feature type="compositionally biased region" description="Low complexity" evidence="1">
    <location>
        <begin position="199"/>
        <end position="209"/>
    </location>
</feature>
<evidence type="ECO:0000313" key="3">
    <source>
        <dbReference type="Proteomes" id="UP000002029"/>
    </source>
</evidence>
<dbReference type="Proteomes" id="UP000002029">
    <property type="component" value="Chromosome"/>
</dbReference>
<sequence>MCWLNYDCAIEVIAAAYARKLPSIGEALAAADLMATTGSADLTAAIGTSTGELAEHSLRRLNGTQVTRRMAMRALADLSAPGTGMLERWIRASARQGRLLRALADMRTAGAPPSVPPDRPPDVAKGAPLNLWGAPFVMPHWLTPPNQSTKPQPEQEPGRTIQKANHNQQDHQRREPPSTTVPSTRSCRKGHVLTCGTASSSGRFDSSCSGLPIGGPTMSTTPARMGVRQVSGRPGGPRRPACGGRPDRRCRRHRGPEPGDGHARCARDSSAAGQERWGRRSPRSGTST</sequence>
<dbReference type="HOGENOM" id="CLU_966188_0_0_11"/>
<proteinExistence type="predicted"/>
<dbReference type="KEGG" id="sro:Sros_0248"/>
<protein>
    <submittedName>
        <fullName evidence="2">Uncharacterized protein</fullName>
    </submittedName>
</protein>
<feature type="compositionally biased region" description="Basic and acidic residues" evidence="1">
    <location>
        <begin position="255"/>
        <end position="267"/>
    </location>
</feature>
<evidence type="ECO:0000256" key="1">
    <source>
        <dbReference type="SAM" id="MobiDB-lite"/>
    </source>
</evidence>
<evidence type="ECO:0000313" key="2">
    <source>
        <dbReference type="EMBL" id="ACZ83284.1"/>
    </source>
</evidence>
<reference evidence="2 3" key="1">
    <citation type="journal article" date="2010" name="Stand. Genomic Sci.">
        <title>Complete genome sequence of Streptosporangium roseum type strain (NI 9100).</title>
        <authorList>
            <person name="Nolan M."/>
            <person name="Sikorski J."/>
            <person name="Jando M."/>
            <person name="Lucas S."/>
            <person name="Lapidus A."/>
            <person name="Glavina Del Rio T."/>
            <person name="Chen F."/>
            <person name="Tice H."/>
            <person name="Pitluck S."/>
            <person name="Cheng J.F."/>
            <person name="Chertkov O."/>
            <person name="Sims D."/>
            <person name="Meincke L."/>
            <person name="Brettin T."/>
            <person name="Han C."/>
            <person name="Detter J.C."/>
            <person name="Bruce D."/>
            <person name="Goodwin L."/>
            <person name="Land M."/>
            <person name="Hauser L."/>
            <person name="Chang Y.J."/>
            <person name="Jeffries C.D."/>
            <person name="Ivanova N."/>
            <person name="Mavromatis K."/>
            <person name="Mikhailova N."/>
            <person name="Chen A."/>
            <person name="Palaniappan K."/>
            <person name="Chain P."/>
            <person name="Rohde M."/>
            <person name="Goker M."/>
            <person name="Bristow J."/>
            <person name="Eisen J.A."/>
            <person name="Markowitz V."/>
            <person name="Hugenholtz P."/>
            <person name="Kyrpides N.C."/>
            <person name="Klenk H.P."/>
        </authorList>
    </citation>
    <scope>NUCLEOTIDE SEQUENCE [LARGE SCALE GENOMIC DNA]</scope>
    <source>
        <strain evidence="3">ATCC 12428 / DSM 43021 / JCM 3005 / NI 9100</strain>
    </source>
</reference>
<gene>
    <name evidence="2" type="ordered locus">Sros_0248</name>
</gene>
<dbReference type="AlphaFoldDB" id="D2AZ99"/>
<name>D2AZ99_STRRD</name>
<keyword evidence="3" id="KW-1185">Reference proteome</keyword>
<accession>D2AZ99</accession>
<feature type="region of interest" description="Disordered" evidence="1">
    <location>
        <begin position="108"/>
        <end position="288"/>
    </location>
</feature>
<organism evidence="2 3">
    <name type="scientific">Streptosporangium roseum (strain ATCC 12428 / DSM 43021 / JCM 3005 / KCTC 9067 / NCIMB 10171 / NRRL 2505 / NI 9100)</name>
    <dbReference type="NCBI Taxonomy" id="479432"/>
    <lineage>
        <taxon>Bacteria</taxon>
        <taxon>Bacillati</taxon>
        <taxon>Actinomycetota</taxon>
        <taxon>Actinomycetes</taxon>
        <taxon>Streptosporangiales</taxon>
        <taxon>Streptosporangiaceae</taxon>
        <taxon>Streptosporangium</taxon>
    </lineage>
</organism>
<dbReference type="EMBL" id="CP001814">
    <property type="protein sequence ID" value="ACZ83284.1"/>
    <property type="molecule type" value="Genomic_DNA"/>
</dbReference>